<evidence type="ECO:0000313" key="3">
    <source>
        <dbReference type="Proteomes" id="UP000612808"/>
    </source>
</evidence>
<gene>
    <name evidence="2" type="ORF">Aru02nite_44910</name>
</gene>
<dbReference type="InterPro" id="IPR053152">
    <property type="entry name" value="Hydrolase_YcaC-like"/>
</dbReference>
<feature type="domain" description="Isochorismatase-like" evidence="1">
    <location>
        <begin position="54"/>
        <end position="154"/>
    </location>
</feature>
<dbReference type="Gene3D" id="3.40.50.850">
    <property type="entry name" value="Isochorismatase-like"/>
    <property type="match status" value="1"/>
</dbReference>
<protein>
    <recommendedName>
        <fullName evidence="1">Isochorismatase-like domain-containing protein</fullName>
    </recommendedName>
</protein>
<dbReference type="SUPFAM" id="SSF52499">
    <property type="entry name" value="Isochorismatase-like hydrolases"/>
    <property type="match status" value="1"/>
</dbReference>
<evidence type="ECO:0000313" key="2">
    <source>
        <dbReference type="EMBL" id="GID13602.1"/>
    </source>
</evidence>
<comment type="caution">
    <text evidence="2">The sequence shown here is derived from an EMBL/GenBank/DDBJ whole genome shotgun (WGS) entry which is preliminary data.</text>
</comment>
<proteinExistence type="predicted"/>
<organism evidence="2 3">
    <name type="scientific">Actinocatenispora rupis</name>
    <dbReference type="NCBI Taxonomy" id="519421"/>
    <lineage>
        <taxon>Bacteria</taxon>
        <taxon>Bacillati</taxon>
        <taxon>Actinomycetota</taxon>
        <taxon>Actinomycetes</taxon>
        <taxon>Micromonosporales</taxon>
        <taxon>Micromonosporaceae</taxon>
        <taxon>Actinocatenispora</taxon>
    </lineage>
</organism>
<dbReference type="Proteomes" id="UP000612808">
    <property type="component" value="Unassembled WGS sequence"/>
</dbReference>
<dbReference type="InterPro" id="IPR000868">
    <property type="entry name" value="Isochorismatase-like_dom"/>
</dbReference>
<dbReference type="RefSeq" id="WP_203660789.1">
    <property type="nucleotide sequence ID" value="NZ_BAAAZM010000015.1"/>
</dbReference>
<dbReference type="EMBL" id="BOMB01000025">
    <property type="protein sequence ID" value="GID13602.1"/>
    <property type="molecule type" value="Genomic_DNA"/>
</dbReference>
<keyword evidence="3" id="KW-1185">Reference proteome</keyword>
<sequence length="182" mass="19068">MLDHTTVQVLLAELQEDILPLSVTNDPGTIRRSATALATVCGLLDVPVTLAAAPRPGGPAIIGELRHLGAPHLRGTPACWDDPTLRETMLGHHRRTLVIGGVTSEIVVLHTALDALAAGLDVQVLADVSGGLSHRTEDAAYRQIEAAGGRITSVPSLVSDMVRDFTTPTGRQTITALHAAMA</sequence>
<dbReference type="PANTHER" id="PTHR43559">
    <property type="entry name" value="HYDROLASE YCAC-RELATED"/>
    <property type="match status" value="1"/>
</dbReference>
<dbReference type="AlphaFoldDB" id="A0A8J3JBQ0"/>
<name>A0A8J3JBQ0_9ACTN</name>
<reference evidence="2" key="1">
    <citation type="submission" date="2021-01" db="EMBL/GenBank/DDBJ databases">
        <title>Whole genome shotgun sequence of Actinocatenispora rupis NBRC 107355.</title>
        <authorList>
            <person name="Komaki H."/>
            <person name="Tamura T."/>
        </authorList>
    </citation>
    <scope>NUCLEOTIDE SEQUENCE</scope>
    <source>
        <strain evidence="2">NBRC 107355</strain>
    </source>
</reference>
<dbReference type="Pfam" id="PF00857">
    <property type="entry name" value="Isochorismatase"/>
    <property type="match status" value="1"/>
</dbReference>
<accession>A0A8J3JBQ0</accession>
<dbReference type="PANTHER" id="PTHR43559:SF3">
    <property type="entry name" value="HYDROLASE YCAC-RELATED"/>
    <property type="match status" value="1"/>
</dbReference>
<dbReference type="InterPro" id="IPR036380">
    <property type="entry name" value="Isochorismatase-like_sf"/>
</dbReference>
<evidence type="ECO:0000259" key="1">
    <source>
        <dbReference type="Pfam" id="PF00857"/>
    </source>
</evidence>